<sequence>MASSILSETYTLANGVKIPKVGFGTWQIPQAEAQEAVYNALSLGYRHIDTALAYQNEQGVGAAISYSGIPREQLFVTTKLPAETKTYAGAKKDFETSLKNLGLDYVDLYLIHAPWPWAKRGNYDKENKEVWKAMEEIYQSGRAKAIGISNFGVPEMKNIFAGAKVKPMVNQIQYHVGYTENTITKFAKDNGLLVEAYSPLATGRLLQDPDLTAMAEQYNVSIAQLAIKFCLQNGVLPLPKATHRFHAESNTQLDFTISDKDMDKLNSLEEE</sequence>
<feature type="domain" description="NADP-dependent oxidoreductase" evidence="7">
    <location>
        <begin position="20"/>
        <end position="269"/>
    </location>
</feature>
<dbReference type="STRING" id="1423730.FC75_GL000647"/>
<dbReference type="InterPro" id="IPR020471">
    <property type="entry name" value="AKR"/>
</dbReference>
<proteinExistence type="inferred from homology"/>
<evidence type="ECO:0000259" key="7">
    <source>
        <dbReference type="Pfam" id="PF00248"/>
    </source>
</evidence>
<dbReference type="OrthoDB" id="9804790at2"/>
<comment type="similarity">
    <text evidence="1">Belongs to the aldo/keto reductase family.</text>
</comment>
<evidence type="ECO:0000313" key="9">
    <source>
        <dbReference type="Proteomes" id="UP000050865"/>
    </source>
</evidence>
<evidence type="ECO:0000256" key="2">
    <source>
        <dbReference type="ARBA" id="ARBA00022857"/>
    </source>
</evidence>
<keyword evidence="3" id="KW-0560">Oxidoreductase</keyword>
<evidence type="ECO:0000256" key="3">
    <source>
        <dbReference type="ARBA" id="ARBA00023002"/>
    </source>
</evidence>
<dbReference type="PIRSF" id="PIRSF000097">
    <property type="entry name" value="AKR"/>
    <property type="match status" value="1"/>
</dbReference>
<dbReference type="SUPFAM" id="SSF51430">
    <property type="entry name" value="NAD(P)-linked oxidoreductase"/>
    <property type="match status" value="1"/>
</dbReference>
<name>A0A0R2FAI3_9LACO</name>
<dbReference type="PROSITE" id="PS00062">
    <property type="entry name" value="ALDOKETO_REDUCTASE_2"/>
    <property type="match status" value="1"/>
</dbReference>
<protein>
    <submittedName>
        <fullName evidence="8">Oxidoreductase</fullName>
    </submittedName>
</protein>
<dbReference type="PANTHER" id="PTHR43827:SF3">
    <property type="entry name" value="NADP-DEPENDENT OXIDOREDUCTASE DOMAIN-CONTAINING PROTEIN"/>
    <property type="match status" value="1"/>
</dbReference>
<reference evidence="8 9" key="1">
    <citation type="journal article" date="2015" name="Genome Announc.">
        <title>Expanding the biotechnology potential of lactobacilli through comparative genomics of 213 strains and associated genera.</title>
        <authorList>
            <person name="Sun Z."/>
            <person name="Harris H.M."/>
            <person name="McCann A."/>
            <person name="Guo C."/>
            <person name="Argimon S."/>
            <person name="Zhang W."/>
            <person name="Yang X."/>
            <person name="Jeffery I.B."/>
            <person name="Cooney J.C."/>
            <person name="Kagawa T.F."/>
            <person name="Liu W."/>
            <person name="Song Y."/>
            <person name="Salvetti E."/>
            <person name="Wrobel A."/>
            <person name="Rasinkangas P."/>
            <person name="Parkhill J."/>
            <person name="Rea M.C."/>
            <person name="O'Sullivan O."/>
            <person name="Ritari J."/>
            <person name="Douillard F.P."/>
            <person name="Paul Ross R."/>
            <person name="Yang R."/>
            <person name="Briner A.E."/>
            <person name="Felis G.E."/>
            <person name="de Vos W.M."/>
            <person name="Barrangou R."/>
            <person name="Klaenhammer T.R."/>
            <person name="Caufield P.W."/>
            <person name="Cui Y."/>
            <person name="Zhang H."/>
            <person name="O'Toole P.W."/>
        </authorList>
    </citation>
    <scope>NUCLEOTIDE SEQUENCE [LARGE SCALE GENOMIC DNA]</scope>
    <source>
        <strain evidence="8 9">DSM 22697</strain>
    </source>
</reference>
<dbReference type="InterPro" id="IPR018170">
    <property type="entry name" value="Aldo/ket_reductase_CS"/>
</dbReference>
<comment type="caution">
    <text evidence="8">The sequence shown here is derived from an EMBL/GenBank/DDBJ whole genome shotgun (WGS) entry which is preliminary data.</text>
</comment>
<evidence type="ECO:0000256" key="4">
    <source>
        <dbReference type="PIRSR" id="PIRSR000097-1"/>
    </source>
</evidence>
<dbReference type="RefSeq" id="WP_054662509.1">
    <property type="nucleotide sequence ID" value="NZ_AYZJ01000013.1"/>
</dbReference>
<dbReference type="Gene3D" id="3.20.20.100">
    <property type="entry name" value="NADP-dependent oxidoreductase domain"/>
    <property type="match status" value="1"/>
</dbReference>
<dbReference type="PANTHER" id="PTHR43827">
    <property type="entry name" value="2,5-DIKETO-D-GLUCONIC ACID REDUCTASE"/>
    <property type="match status" value="1"/>
</dbReference>
<accession>A0A0R2FAI3</accession>
<dbReference type="PRINTS" id="PR00069">
    <property type="entry name" value="ALDKETRDTASE"/>
</dbReference>
<organism evidence="8 9">
    <name type="scientific">Lacticaseibacillus camelliae DSM 22697 = JCM 13995</name>
    <dbReference type="NCBI Taxonomy" id="1423730"/>
    <lineage>
        <taxon>Bacteria</taxon>
        <taxon>Bacillati</taxon>
        <taxon>Bacillota</taxon>
        <taxon>Bacilli</taxon>
        <taxon>Lactobacillales</taxon>
        <taxon>Lactobacillaceae</taxon>
        <taxon>Lacticaseibacillus</taxon>
    </lineage>
</organism>
<evidence type="ECO:0000313" key="8">
    <source>
        <dbReference type="EMBL" id="KRN25377.1"/>
    </source>
</evidence>
<dbReference type="CDD" id="cd19071">
    <property type="entry name" value="AKR_AKR1-5-like"/>
    <property type="match status" value="1"/>
</dbReference>
<keyword evidence="2" id="KW-0521">NADP</keyword>
<evidence type="ECO:0000256" key="5">
    <source>
        <dbReference type="PIRSR" id="PIRSR000097-2"/>
    </source>
</evidence>
<dbReference type="AlphaFoldDB" id="A0A0R2FAI3"/>
<gene>
    <name evidence="8" type="ORF">FC75_GL000647</name>
</gene>
<feature type="active site" description="Proton donor" evidence="4">
    <location>
        <position position="54"/>
    </location>
</feature>
<dbReference type="GO" id="GO:0016616">
    <property type="term" value="F:oxidoreductase activity, acting on the CH-OH group of donors, NAD or NADP as acceptor"/>
    <property type="evidence" value="ECO:0007669"/>
    <property type="project" value="UniProtKB-ARBA"/>
</dbReference>
<dbReference type="EMBL" id="AYZJ01000013">
    <property type="protein sequence ID" value="KRN25377.1"/>
    <property type="molecule type" value="Genomic_DNA"/>
</dbReference>
<feature type="site" description="Lowers pKa of active site Tyr" evidence="6">
    <location>
        <position position="79"/>
    </location>
</feature>
<dbReference type="InterPro" id="IPR023210">
    <property type="entry name" value="NADP_OxRdtase_dom"/>
</dbReference>
<feature type="binding site" evidence="5">
    <location>
        <position position="112"/>
    </location>
    <ligand>
        <name>substrate</name>
    </ligand>
</feature>
<dbReference type="Proteomes" id="UP000050865">
    <property type="component" value="Unassembled WGS sequence"/>
</dbReference>
<dbReference type="InterPro" id="IPR036812">
    <property type="entry name" value="NAD(P)_OxRdtase_dom_sf"/>
</dbReference>
<dbReference type="FunFam" id="3.20.20.100:FF:000002">
    <property type="entry name" value="2,5-diketo-D-gluconic acid reductase A"/>
    <property type="match status" value="1"/>
</dbReference>
<evidence type="ECO:0000256" key="6">
    <source>
        <dbReference type="PIRSR" id="PIRSR000097-3"/>
    </source>
</evidence>
<keyword evidence="9" id="KW-1185">Reference proteome</keyword>
<dbReference type="Pfam" id="PF00248">
    <property type="entry name" value="Aldo_ket_red"/>
    <property type="match status" value="1"/>
</dbReference>
<evidence type="ECO:0000256" key="1">
    <source>
        <dbReference type="ARBA" id="ARBA00007905"/>
    </source>
</evidence>
<dbReference type="PROSITE" id="PS00798">
    <property type="entry name" value="ALDOKETO_REDUCTASE_1"/>
    <property type="match status" value="1"/>
</dbReference>
<dbReference type="PATRIC" id="fig|1423730.4.peg.674"/>